<gene>
    <name evidence="3" type="ORF">HHL28_14055</name>
</gene>
<dbReference type="InterPro" id="IPR016191">
    <property type="entry name" value="Ribonuclease/ribotoxin"/>
</dbReference>
<accession>A0A858R9C3</accession>
<evidence type="ECO:0000313" key="3">
    <source>
        <dbReference type="EMBL" id="QJE74065.1"/>
    </source>
</evidence>
<protein>
    <submittedName>
        <fullName evidence="3">Uncharacterized protein</fullName>
    </submittedName>
</protein>
<evidence type="ECO:0000256" key="1">
    <source>
        <dbReference type="ARBA" id="ARBA00022722"/>
    </source>
</evidence>
<dbReference type="SUPFAM" id="SSF53933">
    <property type="entry name" value="Microbial ribonucleases"/>
    <property type="match status" value="1"/>
</dbReference>
<dbReference type="AlphaFoldDB" id="A0A858R9C3"/>
<name>A0A858R9C3_9PROT</name>
<dbReference type="KEGG" id="acru:HHL28_14055"/>
<keyword evidence="1" id="KW-0540">Nuclease</keyword>
<reference evidence="3" key="1">
    <citation type="submission" date="2020-04" db="EMBL/GenBank/DDBJ databases">
        <title>A desert anoxygenic phototrophic bacterium fixes CO2 using RubisCO under aerobic conditions.</title>
        <authorList>
            <person name="Tang K."/>
        </authorList>
    </citation>
    <scope>NUCLEOTIDE SEQUENCE [LARGE SCALE GENOMIC DNA]</scope>
    <source>
        <strain evidence="3">MIMtkB3</strain>
    </source>
</reference>
<keyword evidence="2" id="KW-0378">Hydrolase</keyword>
<dbReference type="GO" id="GO:0004521">
    <property type="term" value="F:RNA endonuclease activity"/>
    <property type="evidence" value="ECO:0007669"/>
    <property type="project" value="InterPro"/>
</dbReference>
<dbReference type="Gene3D" id="3.10.450.30">
    <property type="entry name" value="Microbial ribonucleases"/>
    <property type="match status" value="1"/>
</dbReference>
<evidence type="ECO:0000313" key="4">
    <source>
        <dbReference type="Proteomes" id="UP000501891"/>
    </source>
</evidence>
<dbReference type="Pfam" id="PF00545">
    <property type="entry name" value="Ribonuclease"/>
    <property type="match status" value="1"/>
</dbReference>
<sequence length="169" mass="18856">MRFVLGEGQQTHDHCWGAMKLSRSSRSKNLSLSIRWVDALLGSAHDGHGRFSSYPLKSNEVGSLDLRPHAAHSNEVTVASRLTRNAIPHGEIQNKLAAIKNNIPSRFPQDGNTFRNTDRALPDKPFGYYKEYVIATPGQSGAGRRRIVCGDGGEVYYTADHYRTFEQVK</sequence>
<dbReference type="InterPro" id="IPR000026">
    <property type="entry name" value="N1-like"/>
</dbReference>
<dbReference type="GO" id="GO:0016787">
    <property type="term" value="F:hydrolase activity"/>
    <property type="evidence" value="ECO:0007669"/>
    <property type="project" value="UniProtKB-KW"/>
</dbReference>
<dbReference type="GO" id="GO:0003723">
    <property type="term" value="F:RNA binding"/>
    <property type="evidence" value="ECO:0007669"/>
    <property type="project" value="InterPro"/>
</dbReference>
<proteinExistence type="predicted"/>
<evidence type="ECO:0000256" key="2">
    <source>
        <dbReference type="ARBA" id="ARBA00022801"/>
    </source>
</evidence>
<dbReference type="EMBL" id="CP051775">
    <property type="protein sequence ID" value="QJE74065.1"/>
    <property type="molecule type" value="Genomic_DNA"/>
</dbReference>
<keyword evidence="4" id="KW-1185">Reference proteome</keyword>
<organism evidence="3 4">
    <name type="scientific">Aerophototrophica crusticola</name>
    <dbReference type="NCBI Taxonomy" id="1709002"/>
    <lineage>
        <taxon>Bacteria</taxon>
        <taxon>Pseudomonadati</taxon>
        <taxon>Pseudomonadota</taxon>
        <taxon>Alphaproteobacteria</taxon>
        <taxon>Rhodospirillales</taxon>
        <taxon>Rhodospirillaceae</taxon>
        <taxon>Aerophototrophica</taxon>
    </lineage>
</organism>
<dbReference type="Proteomes" id="UP000501891">
    <property type="component" value="Chromosome"/>
</dbReference>